<comment type="caution">
    <text evidence="1">The sequence shown here is derived from an EMBL/GenBank/DDBJ whole genome shotgun (WGS) entry which is preliminary data.</text>
</comment>
<reference evidence="1 2" key="1">
    <citation type="submission" date="2021-06" db="EMBL/GenBank/DDBJ databases">
        <authorList>
            <person name="Palmer J.M."/>
        </authorList>
    </citation>
    <scope>NUCLEOTIDE SEQUENCE [LARGE SCALE GENOMIC DNA]</scope>
    <source>
        <strain evidence="1 2">AS_MEX2019</strain>
        <tissue evidence="1">Muscle</tissue>
    </source>
</reference>
<proteinExistence type="predicted"/>
<gene>
    <name evidence="1" type="ORF">AMECASPLE_034801</name>
</gene>
<organism evidence="1 2">
    <name type="scientific">Ameca splendens</name>
    <dbReference type="NCBI Taxonomy" id="208324"/>
    <lineage>
        <taxon>Eukaryota</taxon>
        <taxon>Metazoa</taxon>
        <taxon>Chordata</taxon>
        <taxon>Craniata</taxon>
        <taxon>Vertebrata</taxon>
        <taxon>Euteleostomi</taxon>
        <taxon>Actinopterygii</taxon>
        <taxon>Neopterygii</taxon>
        <taxon>Teleostei</taxon>
        <taxon>Neoteleostei</taxon>
        <taxon>Acanthomorphata</taxon>
        <taxon>Ovalentaria</taxon>
        <taxon>Atherinomorphae</taxon>
        <taxon>Cyprinodontiformes</taxon>
        <taxon>Goodeidae</taxon>
        <taxon>Ameca</taxon>
    </lineage>
</organism>
<accession>A0ABV1ADL1</accession>
<dbReference type="EMBL" id="JAHRIP010089653">
    <property type="protein sequence ID" value="MEQ2316664.1"/>
    <property type="molecule type" value="Genomic_DNA"/>
</dbReference>
<evidence type="ECO:0000313" key="2">
    <source>
        <dbReference type="Proteomes" id="UP001469553"/>
    </source>
</evidence>
<keyword evidence="2" id="KW-1185">Reference proteome</keyword>
<evidence type="ECO:0000313" key="1">
    <source>
        <dbReference type="EMBL" id="MEQ2316664.1"/>
    </source>
</evidence>
<dbReference type="Proteomes" id="UP001469553">
    <property type="component" value="Unassembled WGS sequence"/>
</dbReference>
<sequence length="103" mass="11526">MNENTGYTDNTSYLSLHMIDDRMTSLDPVGEFMSVCQQRHQRALFPSYPDENRLGRGRLVGEGVLLFRQRHHGKSAVTPLSSVAGSQLNAIDFESSRNVRTGV</sequence>
<name>A0ABV1ADL1_9TELE</name>
<protein>
    <submittedName>
        <fullName evidence="1">Uncharacterized protein</fullName>
    </submittedName>
</protein>